<feature type="domain" description="Glycosyltransferase 2-like" evidence="1">
    <location>
        <begin position="10"/>
        <end position="144"/>
    </location>
</feature>
<organism evidence="2 3">
    <name type="scientific">Haloarcula limicola</name>
    <dbReference type="NCBI Taxonomy" id="1429915"/>
    <lineage>
        <taxon>Archaea</taxon>
        <taxon>Methanobacteriati</taxon>
        <taxon>Methanobacteriota</taxon>
        <taxon>Stenosarchaea group</taxon>
        <taxon>Halobacteria</taxon>
        <taxon>Halobacteriales</taxon>
        <taxon>Haloarculaceae</taxon>
        <taxon>Haloarcula</taxon>
    </lineage>
</organism>
<keyword evidence="3" id="KW-1185">Reference proteome</keyword>
<gene>
    <name evidence="2" type="ORF">KTS45_03845</name>
</gene>
<accession>A0A8J8C2P2</accession>
<reference evidence="2 3" key="1">
    <citation type="submission" date="2021-06" db="EMBL/GenBank/DDBJ databases">
        <title>New haloarchaea isolates fom saline soil.</title>
        <authorList>
            <person name="Duran-Viseras A."/>
            <person name="Sanchez-Porro C.S."/>
            <person name="Ventosa A."/>
        </authorList>
    </citation>
    <scope>NUCLEOTIDE SEQUENCE [LARGE SCALE GENOMIC DNA]</scope>
    <source>
        <strain evidence="2 3">JCM 183640</strain>
    </source>
</reference>
<dbReference type="Proteomes" id="UP000766550">
    <property type="component" value="Unassembled WGS sequence"/>
</dbReference>
<dbReference type="OrthoDB" id="46222at2157"/>
<comment type="caution">
    <text evidence="2">The sequence shown here is derived from an EMBL/GenBank/DDBJ whole genome shotgun (WGS) entry which is preliminary data.</text>
</comment>
<dbReference type="InterPro" id="IPR029044">
    <property type="entry name" value="Nucleotide-diphossugar_trans"/>
</dbReference>
<evidence type="ECO:0000259" key="1">
    <source>
        <dbReference type="Pfam" id="PF00535"/>
    </source>
</evidence>
<sequence>MGAGDSPLVSVVVPTYERPTFLVDAVESVLEQRYRPMELVVVDDGSSADVERALADATFGDASLSDLTRYAVRRHDENRGANAARNTGIEAATGEYIAFLDDDDRWEPTKLTRQVAALRAADDAAVAFTGQRCVDASGATTAVTRPATGGEFLRNLVSGAEYGPFSTVAVHTSVFDEVGVLDERFPCWQDKEWYLRLATAFECVAVPDPLTVRRFTGHEQISDDYARKRDVAFPLLVEKHRETVAARGESYERSFLAALLRELAVAAARNGRRREAVSYLRRSLRHRPTTLRTYAYLLASLGGKYTWVPARACRRTLARALDGTRSSASRVR</sequence>
<dbReference type="Gene3D" id="3.90.550.10">
    <property type="entry name" value="Spore Coat Polysaccharide Biosynthesis Protein SpsA, Chain A"/>
    <property type="match status" value="1"/>
</dbReference>
<dbReference type="PANTHER" id="PTHR43685:SF2">
    <property type="entry name" value="GLYCOSYLTRANSFERASE 2-LIKE DOMAIN-CONTAINING PROTEIN"/>
    <property type="match status" value="1"/>
</dbReference>
<evidence type="ECO:0000313" key="3">
    <source>
        <dbReference type="Proteomes" id="UP000766550"/>
    </source>
</evidence>
<protein>
    <submittedName>
        <fullName evidence="2">Glycosyltransferase family 2 protein</fullName>
    </submittedName>
</protein>
<dbReference type="CDD" id="cd00761">
    <property type="entry name" value="Glyco_tranf_GTA_type"/>
    <property type="match status" value="1"/>
</dbReference>
<dbReference type="InterPro" id="IPR050834">
    <property type="entry name" value="Glycosyltransf_2"/>
</dbReference>
<dbReference type="AlphaFoldDB" id="A0A8J8C2P2"/>
<dbReference type="RefSeq" id="WP_162316461.1">
    <property type="nucleotide sequence ID" value="NZ_JAHQXF010000001.1"/>
</dbReference>
<dbReference type="Pfam" id="PF00535">
    <property type="entry name" value="Glycos_transf_2"/>
    <property type="match status" value="1"/>
</dbReference>
<dbReference type="SUPFAM" id="SSF53448">
    <property type="entry name" value="Nucleotide-diphospho-sugar transferases"/>
    <property type="match status" value="1"/>
</dbReference>
<dbReference type="InterPro" id="IPR001173">
    <property type="entry name" value="Glyco_trans_2-like"/>
</dbReference>
<evidence type="ECO:0000313" key="2">
    <source>
        <dbReference type="EMBL" id="MBV0923322.1"/>
    </source>
</evidence>
<name>A0A8J8C2P2_9EURY</name>
<dbReference type="PANTHER" id="PTHR43685">
    <property type="entry name" value="GLYCOSYLTRANSFERASE"/>
    <property type="match status" value="1"/>
</dbReference>
<dbReference type="EMBL" id="JAHQXF010000001">
    <property type="protein sequence ID" value="MBV0923322.1"/>
    <property type="molecule type" value="Genomic_DNA"/>
</dbReference>
<proteinExistence type="predicted"/>